<organism evidence="2 3">
    <name type="scientific">Octadecabacter antarcticus 307</name>
    <dbReference type="NCBI Taxonomy" id="391626"/>
    <lineage>
        <taxon>Bacteria</taxon>
        <taxon>Pseudomonadati</taxon>
        <taxon>Pseudomonadota</taxon>
        <taxon>Alphaproteobacteria</taxon>
        <taxon>Rhodobacterales</taxon>
        <taxon>Roseobacteraceae</taxon>
        <taxon>Octadecabacter</taxon>
    </lineage>
</organism>
<dbReference type="HOGENOM" id="CLU_1935887_0_0_5"/>
<feature type="transmembrane region" description="Helical" evidence="1">
    <location>
        <begin position="103"/>
        <end position="124"/>
    </location>
</feature>
<dbReference type="Proteomes" id="UP000005307">
    <property type="component" value="Chromosome"/>
</dbReference>
<dbReference type="KEGG" id="oat:OAN307_c04960"/>
<gene>
    <name evidence="2" type="ORF">OAN307_c04960</name>
</gene>
<dbReference type="eggNOG" id="ENOG5033ADK">
    <property type="taxonomic scope" value="Bacteria"/>
</dbReference>
<feature type="transmembrane region" description="Helical" evidence="1">
    <location>
        <begin position="29"/>
        <end position="48"/>
    </location>
</feature>
<reference evidence="2 3" key="1">
    <citation type="journal article" date="2013" name="PLoS ONE">
        <title>Poles Apart: Arctic and Antarctic Octadecabacter strains Share High Genome Plasticity and a New Type of Xanthorhodopsin.</title>
        <authorList>
            <person name="Vollmers J."/>
            <person name="Voget S."/>
            <person name="Dietrich S."/>
            <person name="Gollnow K."/>
            <person name="Smits M."/>
            <person name="Meyer K."/>
            <person name="Brinkhoff T."/>
            <person name="Simon M."/>
            <person name="Daniel R."/>
        </authorList>
    </citation>
    <scope>NUCLEOTIDE SEQUENCE [LARGE SCALE GENOMIC DNA]</scope>
    <source>
        <strain evidence="2 3">307</strain>
    </source>
</reference>
<accession>M9R0Q5</accession>
<keyword evidence="3" id="KW-1185">Reference proteome</keyword>
<evidence type="ECO:0000313" key="3">
    <source>
        <dbReference type="Proteomes" id="UP000005307"/>
    </source>
</evidence>
<keyword evidence="1" id="KW-0472">Membrane</keyword>
<evidence type="ECO:0000313" key="2">
    <source>
        <dbReference type="EMBL" id="AGI66234.1"/>
    </source>
</evidence>
<keyword evidence="1" id="KW-1133">Transmembrane helix</keyword>
<feature type="transmembrane region" description="Helical" evidence="1">
    <location>
        <begin position="55"/>
        <end position="71"/>
    </location>
</feature>
<protein>
    <submittedName>
        <fullName evidence="2">Uncharacterized protein</fullName>
    </submittedName>
</protein>
<dbReference type="STRING" id="391626.OAN307_c04960"/>
<dbReference type="RefSeq" id="WP_015498283.1">
    <property type="nucleotide sequence ID" value="NC_020911.1"/>
</dbReference>
<proteinExistence type="predicted"/>
<keyword evidence="1" id="KW-0812">Transmembrane</keyword>
<sequence length="130" mass="13408">MILLPVLIGAALASATVFALSRAGMLRSGIVALVLIAVAGFWPLFAVASQDDGQVVLHLAIFAAFAAAAVFSNRIGIAGLGLAFIAHAILDAALFATPHPGPLWWPAFCAGYNVTFGVMLFVSLRTGRAT</sequence>
<dbReference type="OrthoDB" id="7580644at2"/>
<dbReference type="EMBL" id="CP003740">
    <property type="protein sequence ID" value="AGI66234.1"/>
    <property type="molecule type" value="Genomic_DNA"/>
</dbReference>
<evidence type="ECO:0000256" key="1">
    <source>
        <dbReference type="SAM" id="Phobius"/>
    </source>
</evidence>
<name>M9R0Q5_9RHOB</name>
<dbReference type="AlphaFoldDB" id="M9R0Q5"/>